<keyword evidence="1" id="KW-0238">DNA-binding</keyword>
<accession>A0A9D1JYG0</accession>
<dbReference type="GO" id="GO:0003700">
    <property type="term" value="F:DNA-binding transcription factor activity"/>
    <property type="evidence" value="ECO:0007669"/>
    <property type="project" value="TreeGrafter"/>
</dbReference>
<protein>
    <submittedName>
        <fullName evidence="3">Helix-turn-helix transcriptional regulator</fullName>
    </submittedName>
</protein>
<organism evidence="3 4">
    <name type="scientific">Candidatus Galligastranaerophilus intestinavium</name>
    <dbReference type="NCBI Taxonomy" id="2840836"/>
    <lineage>
        <taxon>Bacteria</taxon>
        <taxon>Candidatus Galligastranaerophilus</taxon>
    </lineage>
</organism>
<evidence type="ECO:0000256" key="1">
    <source>
        <dbReference type="ARBA" id="ARBA00023125"/>
    </source>
</evidence>
<reference evidence="3" key="1">
    <citation type="submission" date="2020-10" db="EMBL/GenBank/DDBJ databases">
        <authorList>
            <person name="Gilroy R."/>
        </authorList>
    </citation>
    <scope>NUCLEOTIDE SEQUENCE</scope>
    <source>
        <strain evidence="3">CHK152-2871</strain>
    </source>
</reference>
<dbReference type="GO" id="GO:0003677">
    <property type="term" value="F:DNA binding"/>
    <property type="evidence" value="ECO:0007669"/>
    <property type="project" value="UniProtKB-KW"/>
</dbReference>
<dbReference type="PANTHER" id="PTHR46797">
    <property type="entry name" value="HTH-TYPE TRANSCRIPTIONAL REGULATOR"/>
    <property type="match status" value="1"/>
</dbReference>
<dbReference type="EMBL" id="DVJQ01000025">
    <property type="protein sequence ID" value="HIS73973.1"/>
    <property type="molecule type" value="Genomic_DNA"/>
</dbReference>
<dbReference type="Gene3D" id="1.10.260.40">
    <property type="entry name" value="lambda repressor-like DNA-binding domains"/>
    <property type="match status" value="1"/>
</dbReference>
<name>A0A9D1JYG0_9BACT</name>
<dbReference type="GO" id="GO:0005829">
    <property type="term" value="C:cytosol"/>
    <property type="evidence" value="ECO:0007669"/>
    <property type="project" value="TreeGrafter"/>
</dbReference>
<dbReference type="InterPro" id="IPR050807">
    <property type="entry name" value="TransReg_Diox_bact_type"/>
</dbReference>
<dbReference type="Proteomes" id="UP000886865">
    <property type="component" value="Unassembled WGS sequence"/>
</dbReference>
<evidence type="ECO:0000259" key="2">
    <source>
        <dbReference type="PROSITE" id="PS50943"/>
    </source>
</evidence>
<comment type="caution">
    <text evidence="3">The sequence shown here is derived from an EMBL/GenBank/DDBJ whole genome shotgun (WGS) entry which is preliminary data.</text>
</comment>
<reference evidence="3" key="2">
    <citation type="journal article" date="2021" name="PeerJ">
        <title>Extensive microbial diversity within the chicken gut microbiome revealed by metagenomics and culture.</title>
        <authorList>
            <person name="Gilroy R."/>
            <person name="Ravi A."/>
            <person name="Getino M."/>
            <person name="Pursley I."/>
            <person name="Horton D.L."/>
            <person name="Alikhan N.F."/>
            <person name="Baker D."/>
            <person name="Gharbi K."/>
            <person name="Hall N."/>
            <person name="Watson M."/>
            <person name="Adriaenssens E.M."/>
            <person name="Foster-Nyarko E."/>
            <person name="Jarju S."/>
            <person name="Secka A."/>
            <person name="Antonio M."/>
            <person name="Oren A."/>
            <person name="Chaudhuri R.R."/>
            <person name="La Ragione R."/>
            <person name="Hildebrand F."/>
            <person name="Pallen M.J."/>
        </authorList>
    </citation>
    <scope>NUCLEOTIDE SEQUENCE</scope>
    <source>
        <strain evidence="3">CHK152-2871</strain>
    </source>
</reference>
<dbReference type="InterPro" id="IPR001387">
    <property type="entry name" value="Cro/C1-type_HTH"/>
</dbReference>
<evidence type="ECO:0000313" key="4">
    <source>
        <dbReference type="Proteomes" id="UP000886865"/>
    </source>
</evidence>
<feature type="domain" description="HTH cro/C1-type" evidence="2">
    <location>
        <begin position="26"/>
        <end position="80"/>
    </location>
</feature>
<dbReference type="AlphaFoldDB" id="A0A9D1JYG0"/>
<dbReference type="SMART" id="SM00530">
    <property type="entry name" value="HTH_XRE"/>
    <property type="match status" value="1"/>
</dbReference>
<evidence type="ECO:0000313" key="3">
    <source>
        <dbReference type="EMBL" id="HIS73973.1"/>
    </source>
</evidence>
<dbReference type="PROSITE" id="PS50943">
    <property type="entry name" value="HTH_CROC1"/>
    <property type="match status" value="1"/>
</dbReference>
<proteinExistence type="predicted"/>
<dbReference type="CDD" id="cd00093">
    <property type="entry name" value="HTH_XRE"/>
    <property type="match status" value="1"/>
</dbReference>
<dbReference type="Pfam" id="PF01381">
    <property type="entry name" value="HTH_3"/>
    <property type="match status" value="1"/>
</dbReference>
<dbReference type="SUPFAM" id="SSF47413">
    <property type="entry name" value="lambda repressor-like DNA-binding domains"/>
    <property type="match status" value="1"/>
</dbReference>
<dbReference type="PANTHER" id="PTHR46797:SF1">
    <property type="entry name" value="METHYLPHOSPHONATE SYNTHASE"/>
    <property type="match status" value="1"/>
</dbReference>
<dbReference type="InterPro" id="IPR010982">
    <property type="entry name" value="Lambda_DNA-bd_dom_sf"/>
</dbReference>
<sequence>MKNTEDISKQAKIYEQLILNQIGAFIANKRNEKNITIRELNKITGVSIGVISDLENAKSMPRVETLIKLAEALEISLSLIFENMKPATQKTSNKSKIIPDDMNKYDKISTLLAGLSYAKEEITDIISYIKFTDYKKQK</sequence>
<gene>
    <name evidence="3" type="ORF">IAA86_03015</name>
</gene>